<dbReference type="PANTHER" id="PTHR42068:SF1">
    <property type="entry name" value="YALI0B18964P"/>
    <property type="match status" value="1"/>
</dbReference>
<feature type="compositionally biased region" description="Polar residues" evidence="1">
    <location>
        <begin position="315"/>
        <end position="345"/>
    </location>
</feature>
<feature type="compositionally biased region" description="Polar residues" evidence="1">
    <location>
        <begin position="103"/>
        <end position="122"/>
    </location>
</feature>
<dbReference type="AlphaFoldDB" id="A0A7C8ICI7"/>
<accession>A0A7C8ICI7</accession>
<feature type="compositionally biased region" description="Acidic residues" evidence="1">
    <location>
        <begin position="423"/>
        <end position="435"/>
    </location>
</feature>
<evidence type="ECO:0000313" key="3">
    <source>
        <dbReference type="Proteomes" id="UP000481861"/>
    </source>
</evidence>
<gene>
    <name evidence="2" type="ORF">BDV95DRAFT_483810</name>
</gene>
<feature type="compositionally biased region" description="Low complexity" evidence="1">
    <location>
        <begin position="136"/>
        <end position="145"/>
    </location>
</feature>
<feature type="compositionally biased region" description="Pro residues" evidence="1">
    <location>
        <begin position="347"/>
        <end position="356"/>
    </location>
</feature>
<proteinExistence type="predicted"/>
<feature type="compositionally biased region" description="Basic and acidic residues" evidence="1">
    <location>
        <begin position="387"/>
        <end position="401"/>
    </location>
</feature>
<feature type="compositionally biased region" description="Basic residues" evidence="1">
    <location>
        <begin position="1"/>
        <end position="10"/>
    </location>
</feature>
<dbReference type="OrthoDB" id="5396252at2759"/>
<feature type="compositionally biased region" description="Basic and acidic residues" evidence="1">
    <location>
        <begin position="44"/>
        <end position="58"/>
    </location>
</feature>
<evidence type="ECO:0000313" key="2">
    <source>
        <dbReference type="EMBL" id="KAF2876108.1"/>
    </source>
</evidence>
<feature type="region of interest" description="Disordered" evidence="1">
    <location>
        <begin position="631"/>
        <end position="652"/>
    </location>
</feature>
<evidence type="ECO:0000256" key="1">
    <source>
        <dbReference type="SAM" id="MobiDB-lite"/>
    </source>
</evidence>
<feature type="region of interest" description="Disordered" evidence="1">
    <location>
        <begin position="889"/>
        <end position="909"/>
    </location>
</feature>
<feature type="region of interest" description="Disordered" evidence="1">
    <location>
        <begin position="1"/>
        <end position="480"/>
    </location>
</feature>
<dbReference type="PANTHER" id="PTHR42068">
    <property type="entry name" value="YALI0B18964P"/>
    <property type="match status" value="1"/>
</dbReference>
<reference evidence="2 3" key="1">
    <citation type="submission" date="2020-01" db="EMBL/GenBank/DDBJ databases">
        <authorList>
            <consortium name="DOE Joint Genome Institute"/>
            <person name="Haridas S."/>
            <person name="Albert R."/>
            <person name="Binder M."/>
            <person name="Bloem J."/>
            <person name="Labutti K."/>
            <person name="Salamov A."/>
            <person name="Andreopoulos B."/>
            <person name="Baker S.E."/>
            <person name="Barry K."/>
            <person name="Bills G."/>
            <person name="Bluhm B.H."/>
            <person name="Cannon C."/>
            <person name="Castanera R."/>
            <person name="Culley D.E."/>
            <person name="Daum C."/>
            <person name="Ezra D."/>
            <person name="Gonzalez J.B."/>
            <person name="Henrissat B."/>
            <person name="Kuo A."/>
            <person name="Liang C."/>
            <person name="Lipzen A."/>
            <person name="Lutzoni F."/>
            <person name="Magnuson J."/>
            <person name="Mondo S."/>
            <person name="Nolan M."/>
            <person name="Ohm R."/>
            <person name="Pangilinan J."/>
            <person name="Park H.-J.H."/>
            <person name="Ramirez L."/>
            <person name="Alfaro M."/>
            <person name="Sun H."/>
            <person name="Tritt A."/>
            <person name="Yoshinaga Y."/>
            <person name="Zwiers L.-H.L."/>
            <person name="Turgeon B.G."/>
            <person name="Goodwin S.B."/>
            <person name="Spatafora J.W."/>
            <person name="Crous P.W."/>
            <person name="Grigoriev I.V."/>
        </authorList>
    </citation>
    <scope>NUCLEOTIDE SEQUENCE [LARGE SCALE GENOMIC DNA]</scope>
    <source>
        <strain evidence="2 3">CBS 611.86</strain>
    </source>
</reference>
<dbReference type="EMBL" id="JAADJZ010000003">
    <property type="protein sequence ID" value="KAF2876108.1"/>
    <property type="molecule type" value="Genomic_DNA"/>
</dbReference>
<dbReference type="Proteomes" id="UP000481861">
    <property type="component" value="Unassembled WGS sequence"/>
</dbReference>
<sequence length="909" mass="98713">MGLFTTRRKSAGNAIEEVEGTPAPEAPVADSSGGFRVLNQVEVQRAKHERELKKHEKSSSAFRFSGLTKKARNHSFDDESPSSSKRKSSSGTQSSRPYHHTGQYGSSSTLPSSADTESNDNMFANMPPRPPAAQHSNSSGSFSMSGIRKQLPSIPKTRTMDLSSAYGGPTSPDVESGRARAMTTSSYASTAIPPKLNTDLDFGGDDFDDMFSGLDRKQSPDFTNEPAEGRSLLAGKRVFQAEPIKIDTKLEVEPPLQSWESRGSGDNLMSPASRDEDDSPPPPPPPHKFSKYAPDTDAQIVRRSIVGRKSVHEPTPQQKPYSVPSSAASLQTPISSRSASHNTTPKAPLPTRPSLPSPMSDGDDDNLFAPQKTSKPPPQPTAAPVIRKHDSPTASREEVGRRVMTQGEFRAMQQRQVTQPTEESSDEDDYEDEEEAIRRREDEEVNRRKQQQLQVARAAIRRSTVPIDHNQSDSVGDSNTMGFPSEASLNAAEWEDEDIPLGVLAQHGFPSAARNRLPSQPANAMPSYYMPNTPTVPDRPSSASALNKRVSQLPVFARGLPPDPHNSFIGGGLVQHSNRESLGFNRGPASVYGGEHGGGMTMPMMPYHDAQSSQPSLVEQIHMRDVSKQKYTGGASSKQRPQAGPFTGLLGTQMNPTAQSMNSTRMSQMPMQNMNGMNPMMGGQMPMMGMNQMGYPMAQSNELMQMQQMLIQQQMQLQQMAQMQPMFSQQMPPQDPRMSMIQPNFGLPNQNGGFLNVPGGPPSQRPMSIMSYGGTQQRPYSTPSQVGGGFPAAPPMVSNNGYTPSIAPSERSNIGLSARYRPVVTGQSQSQDAMSTVSSMTLQASGGAPQIGTAANKNIKGILKKPQATVREDDEDDWGKLAARKSRFIKPRGDDGPALQDLVRGVDGY</sequence>
<protein>
    <submittedName>
        <fullName evidence="2">Uncharacterized protein</fullName>
    </submittedName>
</protein>
<comment type="caution">
    <text evidence="2">The sequence shown here is derived from an EMBL/GenBank/DDBJ whole genome shotgun (WGS) entry which is preliminary data.</text>
</comment>
<feature type="compositionally biased region" description="Basic and acidic residues" evidence="1">
    <location>
        <begin position="436"/>
        <end position="447"/>
    </location>
</feature>
<organism evidence="2 3">
    <name type="scientific">Massariosphaeria phaeospora</name>
    <dbReference type="NCBI Taxonomy" id="100035"/>
    <lineage>
        <taxon>Eukaryota</taxon>
        <taxon>Fungi</taxon>
        <taxon>Dikarya</taxon>
        <taxon>Ascomycota</taxon>
        <taxon>Pezizomycotina</taxon>
        <taxon>Dothideomycetes</taxon>
        <taxon>Pleosporomycetidae</taxon>
        <taxon>Pleosporales</taxon>
        <taxon>Pleosporales incertae sedis</taxon>
        <taxon>Massariosphaeria</taxon>
    </lineage>
</organism>
<keyword evidence="3" id="KW-1185">Reference proteome</keyword>
<name>A0A7C8ICI7_9PLEO</name>